<sequence length="155" mass="17072">MRYKSWPFFLAWREIFGKDRAVEEVTIKGHPSVNAADTEVDIETHEYYVPTAEWCPGVGYVGNDTGAAGDNPDNAERNVISTASEKKATSSGKKRKRCGHLTDDGLTDAVMAFCDTANQRLSEISKKLFVDYEEVEKRSAVYAAVGSISGIDLND</sequence>
<proteinExistence type="predicted"/>
<name>A0AAW2TUY9_SESRA</name>
<comment type="caution">
    <text evidence="1">The sequence shown here is derived from an EMBL/GenBank/DDBJ whole genome shotgun (WGS) entry which is preliminary data.</text>
</comment>
<gene>
    <name evidence="1" type="ORF">Sradi_1771600</name>
</gene>
<reference evidence="1" key="1">
    <citation type="submission" date="2020-06" db="EMBL/GenBank/DDBJ databases">
        <authorList>
            <person name="Li T."/>
            <person name="Hu X."/>
            <person name="Zhang T."/>
            <person name="Song X."/>
            <person name="Zhang H."/>
            <person name="Dai N."/>
            <person name="Sheng W."/>
            <person name="Hou X."/>
            <person name="Wei L."/>
        </authorList>
    </citation>
    <scope>NUCLEOTIDE SEQUENCE</scope>
    <source>
        <strain evidence="1">G02</strain>
        <tissue evidence="1">Leaf</tissue>
    </source>
</reference>
<accession>A0AAW2TUY9</accession>
<protein>
    <submittedName>
        <fullName evidence="1">Uncharacterized protein</fullName>
    </submittedName>
</protein>
<reference evidence="1" key="2">
    <citation type="journal article" date="2024" name="Plant">
        <title>Genomic evolution and insights into agronomic trait innovations of Sesamum species.</title>
        <authorList>
            <person name="Miao H."/>
            <person name="Wang L."/>
            <person name="Qu L."/>
            <person name="Liu H."/>
            <person name="Sun Y."/>
            <person name="Le M."/>
            <person name="Wang Q."/>
            <person name="Wei S."/>
            <person name="Zheng Y."/>
            <person name="Lin W."/>
            <person name="Duan Y."/>
            <person name="Cao H."/>
            <person name="Xiong S."/>
            <person name="Wang X."/>
            <person name="Wei L."/>
            <person name="Li C."/>
            <person name="Ma Q."/>
            <person name="Ju M."/>
            <person name="Zhao R."/>
            <person name="Li G."/>
            <person name="Mu C."/>
            <person name="Tian Q."/>
            <person name="Mei H."/>
            <person name="Zhang T."/>
            <person name="Gao T."/>
            <person name="Zhang H."/>
        </authorList>
    </citation>
    <scope>NUCLEOTIDE SEQUENCE</scope>
    <source>
        <strain evidence="1">G02</strain>
    </source>
</reference>
<organism evidence="1">
    <name type="scientific">Sesamum radiatum</name>
    <name type="common">Black benniseed</name>
    <dbReference type="NCBI Taxonomy" id="300843"/>
    <lineage>
        <taxon>Eukaryota</taxon>
        <taxon>Viridiplantae</taxon>
        <taxon>Streptophyta</taxon>
        <taxon>Embryophyta</taxon>
        <taxon>Tracheophyta</taxon>
        <taxon>Spermatophyta</taxon>
        <taxon>Magnoliopsida</taxon>
        <taxon>eudicotyledons</taxon>
        <taxon>Gunneridae</taxon>
        <taxon>Pentapetalae</taxon>
        <taxon>asterids</taxon>
        <taxon>lamiids</taxon>
        <taxon>Lamiales</taxon>
        <taxon>Pedaliaceae</taxon>
        <taxon>Sesamum</taxon>
    </lineage>
</organism>
<dbReference type="AlphaFoldDB" id="A0AAW2TUY9"/>
<dbReference type="EMBL" id="JACGWJ010000007">
    <property type="protein sequence ID" value="KAL0408372.1"/>
    <property type="molecule type" value="Genomic_DNA"/>
</dbReference>
<evidence type="ECO:0000313" key="1">
    <source>
        <dbReference type="EMBL" id="KAL0408372.1"/>
    </source>
</evidence>